<evidence type="ECO:0000259" key="7">
    <source>
        <dbReference type="Pfam" id="PF00675"/>
    </source>
</evidence>
<keyword evidence="4" id="KW-0378">Hydrolase</keyword>
<dbReference type="Proteomes" id="UP001293791">
    <property type="component" value="Unassembled WGS sequence"/>
</dbReference>
<proteinExistence type="inferred from homology"/>
<dbReference type="Pfam" id="PF00675">
    <property type="entry name" value="Peptidase_M16"/>
    <property type="match status" value="1"/>
</dbReference>
<evidence type="ECO:0000256" key="2">
    <source>
        <dbReference type="ARBA" id="ARBA00007261"/>
    </source>
</evidence>
<comment type="similarity">
    <text evidence="2 5">Belongs to the peptidase M16 family.</text>
</comment>
<evidence type="ECO:0000256" key="1">
    <source>
        <dbReference type="ARBA" id="ARBA00001947"/>
    </source>
</evidence>
<keyword evidence="10" id="KW-1185">Reference proteome</keyword>
<dbReference type="PROSITE" id="PS00143">
    <property type="entry name" value="INSULINASE"/>
    <property type="match status" value="1"/>
</dbReference>
<evidence type="ECO:0000256" key="5">
    <source>
        <dbReference type="RuleBase" id="RU004447"/>
    </source>
</evidence>
<dbReference type="PANTHER" id="PTHR11851:SF49">
    <property type="entry name" value="MITOCHONDRIAL-PROCESSING PEPTIDASE SUBUNIT ALPHA"/>
    <property type="match status" value="1"/>
</dbReference>
<dbReference type="Gene3D" id="3.30.830.10">
    <property type="entry name" value="Metalloenzyme, LuxS/M16 peptidase-like"/>
    <property type="match status" value="2"/>
</dbReference>
<name>A0ABU5L7C2_9RICK</name>
<keyword evidence="3" id="KW-0645">Protease</keyword>
<comment type="cofactor">
    <cofactor evidence="1">
        <name>Zn(2+)</name>
        <dbReference type="ChEBI" id="CHEBI:29105"/>
    </cofactor>
</comment>
<evidence type="ECO:0000256" key="3">
    <source>
        <dbReference type="ARBA" id="ARBA00022670"/>
    </source>
</evidence>
<keyword evidence="4" id="KW-0482">Metalloprotease</keyword>
<sequence length="419" mass="47567">MENISKTRRGLVVLSDEMRDVDSISLEVYVEVGSRHENEKTSGISHIIEHMAFKGTKTRTWEMISNEFSLMGGYFNAYTSKETTVYFLKVLKEHLTRAVDILSDIIQYSTFPKTELEKERGPILEEYLKTEDEPSQKLFDIYHQQAFSNQPLGMPIIGTKELILNVSRDDLVSYVNNRYGCNTMFISAAGNVSHQELHKLVEEKFDVLQEKANKDFISGSYTGGDVRLEKDLQQIHVAIGLPGASSSSDYYYIQKILTTVLGGGMSSRLFKEVREKRGLAYHISSFGYNHMDTGLFSTYFASSPSNANEVIKIISEQLLSMTENIDEQELEIAKAQLKSGLLMSRESTSSRAERLSRLYSLFQTIIPIENSVAKINSVTIEDLKNMMKNILKDNLVTFAAIGKTSELFDYKKIKNYLVF</sequence>
<gene>
    <name evidence="9" type="ORF">Cyrtocomes_00067</name>
</gene>
<evidence type="ECO:0000256" key="6">
    <source>
        <dbReference type="SAM" id="Coils"/>
    </source>
</evidence>
<feature type="domain" description="Peptidase M16 N-terminal" evidence="7">
    <location>
        <begin position="13"/>
        <end position="160"/>
    </location>
</feature>
<feature type="coiled-coil region" evidence="6">
    <location>
        <begin position="311"/>
        <end position="338"/>
    </location>
</feature>
<evidence type="ECO:0000313" key="10">
    <source>
        <dbReference type="Proteomes" id="UP001293791"/>
    </source>
</evidence>
<dbReference type="InterPro" id="IPR011249">
    <property type="entry name" value="Metalloenz_LuxS/M16"/>
</dbReference>
<protein>
    <submittedName>
        <fullName evidence="9">Peptidase, M16 family</fullName>
    </submittedName>
</protein>
<dbReference type="RefSeq" id="WP_322497222.1">
    <property type="nucleotide sequence ID" value="NZ_JARGYT010000002.1"/>
</dbReference>
<dbReference type="InterPro" id="IPR011765">
    <property type="entry name" value="Pept_M16_N"/>
</dbReference>
<evidence type="ECO:0000259" key="8">
    <source>
        <dbReference type="Pfam" id="PF05193"/>
    </source>
</evidence>
<dbReference type="InterPro" id="IPR001431">
    <property type="entry name" value="Pept_M16_Zn_BS"/>
</dbReference>
<organism evidence="9 10">
    <name type="scientific">Candidatus Cyrtobacter comes</name>
    <dbReference type="NCBI Taxonomy" id="675776"/>
    <lineage>
        <taxon>Bacteria</taxon>
        <taxon>Pseudomonadati</taxon>
        <taxon>Pseudomonadota</taxon>
        <taxon>Alphaproteobacteria</taxon>
        <taxon>Rickettsiales</taxon>
        <taxon>Candidatus Midichloriaceae</taxon>
        <taxon>Candidatus Cyrtobacter</taxon>
    </lineage>
</organism>
<keyword evidence="6" id="KW-0175">Coiled coil</keyword>
<reference evidence="9 10" key="1">
    <citation type="submission" date="2023-02" db="EMBL/GenBank/DDBJ databases">
        <title>Host association and intracellularity evolved multiple times independently in the Rickettsiales.</title>
        <authorList>
            <person name="Castelli M."/>
            <person name="Nardi T."/>
            <person name="Gammuto L."/>
            <person name="Bellinzona G."/>
            <person name="Sabaneyeva E."/>
            <person name="Potekhin A."/>
            <person name="Serra V."/>
            <person name="Petroni G."/>
            <person name="Sassera D."/>
        </authorList>
    </citation>
    <scope>NUCLEOTIDE SEQUENCE [LARGE SCALE GENOMIC DNA]</scope>
    <source>
        <strain evidence="9 10">BOD18</strain>
    </source>
</reference>
<dbReference type="InterPro" id="IPR007863">
    <property type="entry name" value="Peptidase_M16_C"/>
</dbReference>
<comment type="caution">
    <text evidence="9">The sequence shown here is derived from an EMBL/GenBank/DDBJ whole genome shotgun (WGS) entry which is preliminary data.</text>
</comment>
<dbReference type="SUPFAM" id="SSF63411">
    <property type="entry name" value="LuxS/MPP-like metallohydrolase"/>
    <property type="match status" value="2"/>
</dbReference>
<feature type="domain" description="Peptidase M16 C-terminal" evidence="8">
    <location>
        <begin position="165"/>
        <end position="337"/>
    </location>
</feature>
<dbReference type="InterPro" id="IPR050361">
    <property type="entry name" value="MPP/UQCRC_Complex"/>
</dbReference>
<evidence type="ECO:0000313" key="9">
    <source>
        <dbReference type="EMBL" id="MDZ5761709.1"/>
    </source>
</evidence>
<accession>A0ABU5L7C2</accession>
<dbReference type="Pfam" id="PF05193">
    <property type="entry name" value="Peptidase_M16_C"/>
    <property type="match status" value="1"/>
</dbReference>
<dbReference type="EMBL" id="JARGYT010000002">
    <property type="protein sequence ID" value="MDZ5761709.1"/>
    <property type="molecule type" value="Genomic_DNA"/>
</dbReference>
<evidence type="ECO:0000256" key="4">
    <source>
        <dbReference type="ARBA" id="ARBA00023049"/>
    </source>
</evidence>
<dbReference type="PANTHER" id="PTHR11851">
    <property type="entry name" value="METALLOPROTEASE"/>
    <property type="match status" value="1"/>
</dbReference>